<proteinExistence type="predicted"/>
<evidence type="ECO:0000313" key="2">
    <source>
        <dbReference type="Proteomes" id="UP000664795"/>
    </source>
</evidence>
<name>A0A939GAN8_9BACT</name>
<gene>
    <name evidence="1" type="ORF">J2I48_20435</name>
</gene>
<organism evidence="1 2">
    <name type="scientific">Fibrella aquatilis</name>
    <dbReference type="NCBI Taxonomy" id="2817059"/>
    <lineage>
        <taxon>Bacteria</taxon>
        <taxon>Pseudomonadati</taxon>
        <taxon>Bacteroidota</taxon>
        <taxon>Cytophagia</taxon>
        <taxon>Cytophagales</taxon>
        <taxon>Spirosomataceae</taxon>
        <taxon>Fibrella</taxon>
    </lineage>
</organism>
<dbReference type="Proteomes" id="UP000664795">
    <property type="component" value="Unassembled WGS sequence"/>
</dbReference>
<protein>
    <submittedName>
        <fullName evidence="1">Uncharacterized protein</fullName>
    </submittedName>
</protein>
<comment type="caution">
    <text evidence="1">The sequence shown here is derived from an EMBL/GenBank/DDBJ whole genome shotgun (WGS) entry which is preliminary data.</text>
</comment>
<accession>A0A939GAN8</accession>
<dbReference type="EMBL" id="JAFMYU010000019">
    <property type="protein sequence ID" value="MBO0933390.1"/>
    <property type="molecule type" value="Genomic_DNA"/>
</dbReference>
<sequence>MENPFKLIEPDADCPPHLREQIVSEIDMIRNALKVVELYTGDLFGAFSAMLADSAETPPANP</sequence>
<dbReference type="AlphaFoldDB" id="A0A939GAN8"/>
<keyword evidence="2" id="KW-1185">Reference proteome</keyword>
<reference evidence="1 2" key="1">
    <citation type="submission" date="2021-03" db="EMBL/GenBank/DDBJ databases">
        <title>Fibrella sp. HMF5036 genome sequencing and assembly.</title>
        <authorList>
            <person name="Kang H."/>
            <person name="Kim H."/>
            <person name="Bae S."/>
            <person name="Joh K."/>
        </authorList>
    </citation>
    <scope>NUCLEOTIDE SEQUENCE [LARGE SCALE GENOMIC DNA]</scope>
    <source>
        <strain evidence="1 2">HMF5036</strain>
    </source>
</reference>
<evidence type="ECO:0000313" key="1">
    <source>
        <dbReference type="EMBL" id="MBO0933390.1"/>
    </source>
</evidence>
<dbReference type="RefSeq" id="WP_207337357.1">
    <property type="nucleotide sequence ID" value="NZ_JAFMYU010000019.1"/>
</dbReference>